<evidence type="ECO:0000256" key="1">
    <source>
        <dbReference type="ARBA" id="ARBA00022679"/>
    </source>
</evidence>
<proteinExistence type="predicted"/>
<accession>A5D5B7</accession>
<dbReference type="EMBL" id="AP009389">
    <property type="protein sequence ID" value="BAF58571.1"/>
    <property type="molecule type" value="Genomic_DNA"/>
</dbReference>
<dbReference type="Proteomes" id="UP000006556">
    <property type="component" value="Chromosome"/>
</dbReference>
<dbReference type="HOGENOM" id="CLU_009583_2_5_9"/>
<dbReference type="Gene3D" id="3.40.50.2000">
    <property type="entry name" value="Glycogen Phosphorylase B"/>
    <property type="match status" value="2"/>
</dbReference>
<dbReference type="CDD" id="cd03801">
    <property type="entry name" value="GT4_PimA-like"/>
    <property type="match status" value="1"/>
</dbReference>
<protein>
    <submittedName>
        <fullName evidence="4">Glycosyltransferase</fullName>
    </submittedName>
</protein>
<dbReference type="Pfam" id="PF13439">
    <property type="entry name" value="Glyco_transf_4"/>
    <property type="match status" value="1"/>
</dbReference>
<dbReference type="Pfam" id="PF00534">
    <property type="entry name" value="Glycos_transf_1"/>
    <property type="match status" value="1"/>
</dbReference>
<dbReference type="SUPFAM" id="SSF53756">
    <property type="entry name" value="UDP-Glycosyltransferase/glycogen phosphorylase"/>
    <property type="match status" value="1"/>
</dbReference>
<dbReference type="AlphaFoldDB" id="A5D5B7"/>
<feature type="domain" description="Glycosyltransferase subfamily 4-like N-terminal" evidence="3">
    <location>
        <begin position="29"/>
        <end position="192"/>
    </location>
</feature>
<dbReference type="CAZy" id="GT4">
    <property type="family name" value="Glycosyltransferase Family 4"/>
</dbReference>
<gene>
    <name evidence="4" type="primary">RfaG</name>
    <name evidence="4" type="ordered locus">PTH_0390</name>
</gene>
<dbReference type="STRING" id="370438.PTH_0390"/>
<evidence type="ECO:0000313" key="4">
    <source>
        <dbReference type="EMBL" id="BAF58571.1"/>
    </source>
</evidence>
<dbReference type="PANTHER" id="PTHR46401:SF2">
    <property type="entry name" value="GLYCOSYLTRANSFERASE WBBK-RELATED"/>
    <property type="match status" value="1"/>
</dbReference>
<dbReference type="PANTHER" id="PTHR46401">
    <property type="entry name" value="GLYCOSYLTRANSFERASE WBBK-RELATED"/>
    <property type="match status" value="1"/>
</dbReference>
<keyword evidence="1 4" id="KW-0808">Transferase</keyword>
<evidence type="ECO:0000313" key="5">
    <source>
        <dbReference type="Proteomes" id="UP000006556"/>
    </source>
</evidence>
<dbReference type="GO" id="GO:0016757">
    <property type="term" value="F:glycosyltransferase activity"/>
    <property type="evidence" value="ECO:0007669"/>
    <property type="project" value="InterPro"/>
</dbReference>
<sequence>MRVVLAMPYSNSPLWGVQNVAYNLVQGFTRLYKELERNDIEITVLSNVGRTLKPQEVFSQCPQLRIVSYRQLPPITFLGDIHQTLLAKKYFHATLSSADIVHSHDVTFSLPIAKMFKDKPILHTCHGLFWNEKEYLNSLYQRFSYNTMTIRSKLLARLKNVKFVAISNYVAEEIKRELRILDDRVHISHNPLSEDFFNIEKREIPGLIFYPVRLIPRKNHLPLIEALGILKRKGPSHFTLALAGGVEDREYFNKIIQLVKKYGLENNVTFLGKLSKKEILEYYSRASIVILTSHEETFSLTVAEAMATGTPVVASPVGIVPEIVTDWKTGFNINSNDPEDIADKIAILLDDDNLRKKMGDNAKIVANDFKSENIAQSLISLWKKVIY</sequence>
<evidence type="ECO:0000259" key="2">
    <source>
        <dbReference type="Pfam" id="PF00534"/>
    </source>
</evidence>
<dbReference type="KEGG" id="pth:PTH_0390"/>
<dbReference type="InterPro" id="IPR001296">
    <property type="entry name" value="Glyco_trans_1"/>
</dbReference>
<organism evidence="4 5">
    <name type="scientific">Pelotomaculum thermopropionicum (strain DSM 13744 / JCM 10971 / SI)</name>
    <dbReference type="NCBI Taxonomy" id="370438"/>
    <lineage>
        <taxon>Bacteria</taxon>
        <taxon>Bacillati</taxon>
        <taxon>Bacillota</taxon>
        <taxon>Clostridia</taxon>
        <taxon>Eubacteriales</taxon>
        <taxon>Desulfotomaculaceae</taxon>
        <taxon>Pelotomaculum</taxon>
    </lineage>
</organism>
<reference evidence="5" key="1">
    <citation type="journal article" date="2008" name="Genome Res.">
        <title>The genome of Pelotomaculum thermopropionicum reveals niche-associated evolution in anaerobic microbiota.</title>
        <authorList>
            <person name="Kosaka T."/>
            <person name="Kato S."/>
            <person name="Shimoyama T."/>
            <person name="Ishii S."/>
            <person name="Abe T."/>
            <person name="Watanabe K."/>
        </authorList>
    </citation>
    <scope>NUCLEOTIDE SEQUENCE [LARGE SCALE GENOMIC DNA]</scope>
    <source>
        <strain evidence="5">DSM 13744 / JCM 10971 / SI</strain>
    </source>
</reference>
<evidence type="ECO:0000259" key="3">
    <source>
        <dbReference type="Pfam" id="PF13439"/>
    </source>
</evidence>
<feature type="domain" description="Glycosyl transferase family 1" evidence="2">
    <location>
        <begin position="195"/>
        <end position="363"/>
    </location>
</feature>
<keyword evidence="5" id="KW-1185">Reference proteome</keyword>
<dbReference type="eggNOG" id="COG0438">
    <property type="taxonomic scope" value="Bacteria"/>
</dbReference>
<name>A5D5B7_PELTS</name>
<dbReference type="InterPro" id="IPR028098">
    <property type="entry name" value="Glyco_trans_4-like_N"/>
</dbReference>